<proteinExistence type="predicted"/>
<evidence type="ECO:0000256" key="1">
    <source>
        <dbReference type="SAM" id="MobiDB-lite"/>
    </source>
</evidence>
<protein>
    <submittedName>
        <fullName evidence="2">Uncharacterized protein</fullName>
    </submittedName>
</protein>
<name>A0A6J4R8A3_9ACTN</name>
<reference evidence="2" key="1">
    <citation type="submission" date="2020-02" db="EMBL/GenBank/DDBJ databases">
        <authorList>
            <person name="Meier V. D."/>
        </authorList>
    </citation>
    <scope>NUCLEOTIDE SEQUENCE</scope>
    <source>
        <strain evidence="2">AVDCRST_MAG28</strain>
    </source>
</reference>
<feature type="non-terminal residue" evidence="2">
    <location>
        <position position="158"/>
    </location>
</feature>
<dbReference type="AlphaFoldDB" id="A0A6J4R8A3"/>
<feature type="non-terminal residue" evidence="2">
    <location>
        <position position="1"/>
    </location>
</feature>
<organism evidence="2">
    <name type="scientific">uncultured Rubrobacteraceae bacterium</name>
    <dbReference type="NCBI Taxonomy" id="349277"/>
    <lineage>
        <taxon>Bacteria</taxon>
        <taxon>Bacillati</taxon>
        <taxon>Actinomycetota</taxon>
        <taxon>Rubrobacteria</taxon>
        <taxon>Rubrobacterales</taxon>
        <taxon>Rubrobacteraceae</taxon>
        <taxon>environmental samples</taxon>
    </lineage>
</organism>
<feature type="region of interest" description="Disordered" evidence="1">
    <location>
        <begin position="100"/>
        <end position="158"/>
    </location>
</feature>
<dbReference type="EMBL" id="CADCVE010000089">
    <property type="protein sequence ID" value="CAA9461859.1"/>
    <property type="molecule type" value="Genomic_DNA"/>
</dbReference>
<sequence length="158" mass="16782">VVANCASYKPAASGVARRKRVRDLGGCPQGTVVHANAGPYKGRAGAHAPFRLDNTVLDGVRVGLLPPGAGARPPRGSASLPLHPRRDALLRGYASLDGAWERAHQQQDTRALPGGDTARGMERSQGTLGSPARRTRRPERHRAGPASTWDDQREGSPM</sequence>
<evidence type="ECO:0000313" key="2">
    <source>
        <dbReference type="EMBL" id="CAA9461859.1"/>
    </source>
</evidence>
<gene>
    <name evidence="2" type="ORF">AVDCRST_MAG28-3413</name>
</gene>
<accession>A0A6J4R8A3</accession>